<proteinExistence type="predicted"/>
<comment type="caution">
    <text evidence="1">The sequence shown here is derived from an EMBL/GenBank/DDBJ whole genome shotgun (WGS) entry which is preliminary data.</text>
</comment>
<dbReference type="PROSITE" id="PS51257">
    <property type="entry name" value="PROKAR_LIPOPROTEIN"/>
    <property type="match status" value="1"/>
</dbReference>
<name>A0A495DDA0_9PROT</name>
<dbReference type="Proteomes" id="UP000273675">
    <property type="component" value="Unassembled WGS sequence"/>
</dbReference>
<dbReference type="EMBL" id="RBIM01000003">
    <property type="protein sequence ID" value="RKR00272.1"/>
    <property type="molecule type" value="Genomic_DNA"/>
</dbReference>
<dbReference type="AlphaFoldDB" id="A0A495DDA0"/>
<evidence type="ECO:0008006" key="3">
    <source>
        <dbReference type="Google" id="ProtNLM"/>
    </source>
</evidence>
<organism evidence="1 2">
    <name type="scientific">Maricaulis maris</name>
    <dbReference type="NCBI Taxonomy" id="74318"/>
    <lineage>
        <taxon>Bacteria</taxon>
        <taxon>Pseudomonadati</taxon>
        <taxon>Pseudomonadota</taxon>
        <taxon>Alphaproteobacteria</taxon>
        <taxon>Maricaulales</taxon>
        <taxon>Maricaulaceae</taxon>
        <taxon>Maricaulis</taxon>
    </lineage>
</organism>
<evidence type="ECO:0000313" key="1">
    <source>
        <dbReference type="EMBL" id="RKR00272.1"/>
    </source>
</evidence>
<dbReference type="RefSeq" id="WP_121210607.1">
    <property type="nucleotide sequence ID" value="NZ_RBIM01000003.1"/>
</dbReference>
<gene>
    <name evidence="1" type="ORF">C7435_1476</name>
</gene>
<reference evidence="1 2" key="1">
    <citation type="submission" date="2018-10" db="EMBL/GenBank/DDBJ databases">
        <title>Genomic Encyclopedia of Type Strains, Phase IV (KMG-IV): sequencing the most valuable type-strain genomes for metagenomic binning, comparative biology and taxonomic classification.</title>
        <authorList>
            <person name="Goeker M."/>
        </authorList>
    </citation>
    <scope>NUCLEOTIDE SEQUENCE [LARGE SCALE GENOMIC DNA]</scope>
    <source>
        <strain evidence="1 2">DSM 4734</strain>
    </source>
</reference>
<sequence length="177" mass="20046">MRLPSVILIAAAFLGGCFYSEDALISRGQADYPLEEGVYSHTPYLADGVTPFDRPAWTGEIERSWGRYVSDDEGFPHDGIRLKEIADGLFIAMRRDDDNWSYGLVRVFPGGIATYHAPECRNVEAAILDRYDVTPHEEERGYCQVDDWDRLVGVMLSYVDALGEDMPIDGVYRRQDE</sequence>
<dbReference type="OrthoDB" id="7629271at2"/>
<accession>A0A495DDA0</accession>
<evidence type="ECO:0000313" key="2">
    <source>
        <dbReference type="Proteomes" id="UP000273675"/>
    </source>
</evidence>
<protein>
    <recommendedName>
        <fullName evidence="3">Lipoprotein</fullName>
    </recommendedName>
</protein>